<evidence type="ECO:0000256" key="10">
    <source>
        <dbReference type="ARBA" id="ARBA00022946"/>
    </source>
</evidence>
<keyword evidence="11" id="KW-0315">Glutamine amidotransferase</keyword>
<sequence>MAALRLPAQPAARLSHLPTPVSASAAARRVSPPRHLVVRRAKGEDTPEPPVRTLLIDNYDSYTYNIFQELSVVNGVPPVVVRNDEWTWRDVFNRVYKDRAFDNIVISPGPGSPACPADIGVCLRILLECGDVPILGVCLGHQALGFVHGAKIVHAPEAIHGRLSEIEHDGSYLFNCVPSGRNSGFKVVRYHSLVIESGSLPDDLSSIAWTASRNLLSYLESDRSNVGTFLGSLDNNFITNPLEYNNNSGELSNIGHASESDDGRVIMGIRHSSRPHFGVQFHPESVATHHGRQIFRNFKKMTGDFGLCSSWLQERKVNSARHRDSIPKDLLRTKRMELSEPVGSCVLGKRGTGKKCLRLRWKKIENFLCPTVGSEDIFAVLFGHQSGEDTFWLDSSSVDQNRARFSFMGGKGGSLWKQMTFHLSGQRANCGGTLITQDAYGYTAKNFIKEGFLEFLNKEIESIQYNEKDYEGLPFEFHGGFVGYLGYGLKVECDASSNNAKSSTPDACFVFADNTVVVDHSNGDVYILSLHDEFYSSNGDGICKNSTHTSWLVETEKKLLRLGGMPPGSPINGKAYARSSSVHKQSFVVEKSKDQYIREVQSCLDYIRDGESYELCLTTQMKRRVDYINALQLYLKLRKQNPAPYAAWLNFSSENLSICCSSPERFLRLDRGGVLEAKPIKGTIARGRTPEEDECLRLQLKYSEKDQAENLMIVDLLRNDLGKVCEPGSVHVPCLMDVESYKTVHTMVSTVRGTKKSNLSPVDCVKAAFPGGSMTGAPKVRSMEILDSLETSPRASVGAGGAIVALSNPEAEYNEMLLKAKAPTKVVEDFIQTVYSSDRSDSMQTTLS</sequence>
<dbReference type="FunFam" id="3.40.50.880:FF:000072">
    <property type="entry name" value="Aminodeoxychorismate synthase, chloroplastic"/>
    <property type="match status" value="1"/>
</dbReference>
<feature type="domain" description="Chorismate-utilising enzyme C-terminal" evidence="18">
    <location>
        <begin position="593"/>
        <end position="794"/>
    </location>
</feature>
<dbReference type="InterPro" id="IPR006805">
    <property type="entry name" value="Anth_synth_I_N"/>
</dbReference>
<evidence type="ECO:0000256" key="14">
    <source>
        <dbReference type="ARBA" id="ARBA00031904"/>
    </source>
</evidence>
<dbReference type="EC" id="2.6.1.85" evidence="5"/>
<dbReference type="UniPathway" id="UPA00077">
    <property type="reaction ID" value="UER00149"/>
</dbReference>
<gene>
    <name evidence="20" type="ORF">SORBI_3010G250200</name>
</gene>
<reference evidence="20 21" key="1">
    <citation type="journal article" date="2009" name="Nature">
        <title>The Sorghum bicolor genome and the diversification of grasses.</title>
        <authorList>
            <person name="Paterson A.H."/>
            <person name="Bowers J.E."/>
            <person name="Bruggmann R."/>
            <person name="Dubchak I."/>
            <person name="Grimwood J."/>
            <person name="Gundlach H."/>
            <person name="Haberer G."/>
            <person name="Hellsten U."/>
            <person name="Mitros T."/>
            <person name="Poliakov A."/>
            <person name="Schmutz J."/>
            <person name="Spannagl M."/>
            <person name="Tang H."/>
            <person name="Wang X."/>
            <person name="Wicker T."/>
            <person name="Bharti A.K."/>
            <person name="Chapman J."/>
            <person name="Feltus F.A."/>
            <person name="Gowik U."/>
            <person name="Grigoriev I.V."/>
            <person name="Lyons E."/>
            <person name="Maher C.A."/>
            <person name="Martis M."/>
            <person name="Narechania A."/>
            <person name="Otillar R.P."/>
            <person name="Penning B.W."/>
            <person name="Salamov A.A."/>
            <person name="Wang Y."/>
            <person name="Zhang L."/>
            <person name="Carpita N.C."/>
            <person name="Freeling M."/>
            <person name="Gingle A.R."/>
            <person name="Hash C.T."/>
            <person name="Keller B."/>
            <person name="Klein P."/>
            <person name="Kresovich S."/>
            <person name="McCann M.C."/>
            <person name="Ming R."/>
            <person name="Peterson D.G."/>
            <person name="Mehboob-ur-Rahman"/>
            <person name="Ware D."/>
            <person name="Westhoff P."/>
            <person name="Mayer K.F."/>
            <person name="Messing J."/>
            <person name="Rokhsar D.S."/>
        </authorList>
    </citation>
    <scope>NUCLEOTIDE SEQUENCE [LARGE SCALE GENOMIC DNA]</scope>
    <source>
        <strain evidence="21">cv. BTx623</strain>
    </source>
</reference>
<dbReference type="Gene3D" id="3.60.120.10">
    <property type="entry name" value="Anthranilate synthase"/>
    <property type="match status" value="2"/>
</dbReference>
<name>A0A1W0VUN1_SORBI</name>
<keyword evidence="12" id="KW-0511">Multifunctional enzyme</keyword>
<dbReference type="GO" id="GO:0046656">
    <property type="term" value="P:folic acid biosynthetic process"/>
    <property type="evidence" value="ECO:0007669"/>
    <property type="project" value="UniProtKB-KW"/>
</dbReference>
<comment type="subcellular location">
    <subcellularLocation>
        <location evidence="2">Plastid</location>
        <location evidence="2">Chloroplast</location>
    </subcellularLocation>
</comment>
<dbReference type="GO" id="GO:0009507">
    <property type="term" value="C:chloroplast"/>
    <property type="evidence" value="ECO:0007669"/>
    <property type="project" value="UniProtKB-SubCell"/>
</dbReference>
<dbReference type="ExpressionAtlas" id="A0A1W0VUN1">
    <property type="expression patterns" value="baseline and differential"/>
</dbReference>
<dbReference type="EMBL" id="CM000769">
    <property type="protein sequence ID" value="OQU76993.1"/>
    <property type="molecule type" value="Genomic_DNA"/>
</dbReference>
<dbReference type="Gene3D" id="3.40.50.880">
    <property type="match status" value="1"/>
</dbReference>
<dbReference type="OMA" id="DWSVNIR"/>
<comment type="pathway">
    <text evidence="3">Cofactor biosynthesis; tetrahydrofolate biosynthesis; 4-aminobenzoate from chorismate: step 1/2.</text>
</comment>
<dbReference type="PROSITE" id="PS51273">
    <property type="entry name" value="GATASE_TYPE_1"/>
    <property type="match status" value="1"/>
</dbReference>
<evidence type="ECO:0000256" key="6">
    <source>
        <dbReference type="ARBA" id="ARBA00022528"/>
    </source>
</evidence>
<evidence type="ECO:0000256" key="4">
    <source>
        <dbReference type="ARBA" id="ARBA00005970"/>
    </source>
</evidence>
<keyword evidence="10" id="KW-0809">Transit peptide</keyword>
<dbReference type="InterPro" id="IPR029062">
    <property type="entry name" value="Class_I_gatase-like"/>
</dbReference>
<evidence type="ECO:0000256" key="13">
    <source>
        <dbReference type="ARBA" id="ARBA00031329"/>
    </source>
</evidence>
<reference evidence="21" key="2">
    <citation type="journal article" date="2018" name="Plant J.">
        <title>The Sorghum bicolor reference genome: improved assembly, gene annotations, a transcriptome atlas, and signatures of genome organization.</title>
        <authorList>
            <person name="McCormick R.F."/>
            <person name="Truong S.K."/>
            <person name="Sreedasyam A."/>
            <person name="Jenkins J."/>
            <person name="Shu S."/>
            <person name="Sims D."/>
            <person name="Kennedy M."/>
            <person name="Amirebrahimi M."/>
            <person name="Weers B.D."/>
            <person name="McKinley B."/>
            <person name="Mattison A."/>
            <person name="Morishige D.T."/>
            <person name="Grimwood J."/>
            <person name="Schmutz J."/>
            <person name="Mullet J.E."/>
        </authorList>
    </citation>
    <scope>NUCLEOTIDE SEQUENCE [LARGE SCALE GENOMIC DNA]</scope>
    <source>
        <strain evidence="21">cv. BTx623</strain>
    </source>
</reference>
<evidence type="ECO:0000259" key="19">
    <source>
        <dbReference type="Pfam" id="PF04715"/>
    </source>
</evidence>
<dbReference type="Pfam" id="PF00117">
    <property type="entry name" value="GATase"/>
    <property type="match status" value="2"/>
</dbReference>
<dbReference type="PANTHER" id="PTHR11236:SF18">
    <property type="entry name" value="AMINODEOXYCHORISMATE SYNTHASE"/>
    <property type="match status" value="1"/>
</dbReference>
<dbReference type="SUPFAM" id="SSF56322">
    <property type="entry name" value="ADC synthase"/>
    <property type="match status" value="1"/>
</dbReference>
<evidence type="ECO:0000259" key="17">
    <source>
        <dbReference type="Pfam" id="PF00117"/>
    </source>
</evidence>
<dbReference type="InterPro" id="IPR005801">
    <property type="entry name" value="ADC_synthase"/>
</dbReference>
<dbReference type="InterPro" id="IPR015890">
    <property type="entry name" value="Chorismate_C"/>
</dbReference>
<evidence type="ECO:0000256" key="1">
    <source>
        <dbReference type="ARBA" id="ARBA00001000"/>
    </source>
</evidence>
<dbReference type="PRINTS" id="PR00099">
    <property type="entry name" value="CPSGATASE"/>
</dbReference>
<dbReference type="InterPro" id="IPR019999">
    <property type="entry name" value="Anth_synth_I-like"/>
</dbReference>
<dbReference type="AlphaFoldDB" id="A0A1W0VUN1"/>
<evidence type="ECO:0000256" key="12">
    <source>
        <dbReference type="ARBA" id="ARBA00023268"/>
    </source>
</evidence>
<comment type="similarity">
    <text evidence="4">In the C-terminal section; belongs to the anthranilate synthase component I family.</text>
</comment>
<evidence type="ECO:0000256" key="15">
    <source>
        <dbReference type="ARBA" id="ARBA00060092"/>
    </source>
</evidence>
<dbReference type="Pfam" id="PF04715">
    <property type="entry name" value="Anth_synt_I_N"/>
    <property type="match status" value="1"/>
</dbReference>
<evidence type="ECO:0000256" key="5">
    <source>
        <dbReference type="ARBA" id="ARBA00013139"/>
    </source>
</evidence>
<evidence type="ECO:0000256" key="11">
    <source>
        <dbReference type="ARBA" id="ARBA00022962"/>
    </source>
</evidence>
<dbReference type="Proteomes" id="UP000000768">
    <property type="component" value="Chromosome 10"/>
</dbReference>
<keyword evidence="9" id="KW-0289">Folate biosynthesis</keyword>
<dbReference type="Gramene" id="OQU76993">
    <property type="protein sequence ID" value="OQU76993"/>
    <property type="gene ID" value="SORBI_3010G250200"/>
</dbReference>
<feature type="domain" description="Glutamine amidotransferase" evidence="17">
    <location>
        <begin position="257"/>
        <end position="298"/>
    </location>
</feature>
<dbReference type="PANTHER" id="PTHR11236">
    <property type="entry name" value="AMINOBENZOATE/ANTHRANILATE SYNTHASE"/>
    <property type="match status" value="1"/>
</dbReference>
<proteinExistence type="inferred from homology"/>
<dbReference type="GO" id="GO:0046820">
    <property type="term" value="F:4-amino-4-deoxychorismate synthase activity"/>
    <property type="evidence" value="ECO:0007669"/>
    <property type="project" value="UniProtKB-EC"/>
</dbReference>
<evidence type="ECO:0000256" key="2">
    <source>
        <dbReference type="ARBA" id="ARBA00004229"/>
    </source>
</evidence>
<dbReference type="InterPro" id="IPR006221">
    <property type="entry name" value="TrpG/PapA_dom"/>
</dbReference>
<comment type="catalytic activity">
    <reaction evidence="1">
        <text>chorismate + L-glutamine = 4-amino-4-deoxychorismate + L-glutamate</text>
        <dbReference type="Rhea" id="RHEA:11672"/>
        <dbReference type="ChEBI" id="CHEBI:29748"/>
        <dbReference type="ChEBI" id="CHEBI:29985"/>
        <dbReference type="ChEBI" id="CHEBI:58359"/>
        <dbReference type="ChEBI" id="CHEBI:58406"/>
        <dbReference type="EC" id="2.6.1.85"/>
    </reaction>
</comment>
<dbReference type="PRINTS" id="PR00096">
    <property type="entry name" value="GATASE"/>
</dbReference>
<keyword evidence="21" id="KW-1185">Reference proteome</keyword>
<dbReference type="SUPFAM" id="SSF52317">
    <property type="entry name" value="Class I glutamine amidotransferase-like"/>
    <property type="match status" value="1"/>
</dbReference>
<evidence type="ECO:0000313" key="21">
    <source>
        <dbReference type="Proteomes" id="UP000000768"/>
    </source>
</evidence>
<evidence type="ECO:0000256" key="3">
    <source>
        <dbReference type="ARBA" id="ARBA00005009"/>
    </source>
</evidence>
<comment type="function">
    <text evidence="15">Bifunctional enzyme that catalyzes the biosynthesis of 4-amino-4-deoxychorismate (ADC) from chorismate and glutamine. In the first step, a glutamine amidotransferase generates ammonia that is channelled between the binding sites of glutamine and chorismate and used along with chorismate in the second step, catalyzed by aminodeoxychorismate synthase, to produce ADC. Required for the synthesis of 4-aminobenzoate (PABA), an important component in tetrahydrofolate biosynthesis. Does not possess ADC lyase activity.</text>
</comment>
<dbReference type="PRINTS" id="PR00097">
    <property type="entry name" value="ANTSNTHASEII"/>
</dbReference>
<evidence type="ECO:0000256" key="16">
    <source>
        <dbReference type="ARBA" id="ARBA00078510"/>
    </source>
</evidence>
<evidence type="ECO:0000313" key="20">
    <source>
        <dbReference type="EMBL" id="OQU76993.1"/>
    </source>
</evidence>
<protein>
    <recommendedName>
        <fullName evidence="5">aminodeoxychorismate synthase</fullName>
        <ecNumber evidence="5">2.6.1.85</ecNumber>
    </recommendedName>
    <alternativeName>
        <fullName evidence="13 16">Para-aminobenzoate synthase</fullName>
    </alternativeName>
    <alternativeName>
        <fullName evidence="14">p-aminobenzoic acid synthase</fullName>
    </alternativeName>
</protein>
<feature type="domain" description="Glutamine amidotransferase" evidence="17">
    <location>
        <begin position="54"/>
        <end position="213"/>
    </location>
</feature>
<dbReference type="GO" id="GO:0046654">
    <property type="term" value="P:tetrahydrofolate biosynthetic process"/>
    <property type="evidence" value="ECO:0007669"/>
    <property type="project" value="UniProtKB-UniPathway"/>
</dbReference>
<evidence type="ECO:0000256" key="8">
    <source>
        <dbReference type="ARBA" id="ARBA00022679"/>
    </source>
</evidence>
<feature type="domain" description="Anthranilate synthase component I N-terminal" evidence="19">
    <location>
        <begin position="385"/>
        <end position="527"/>
    </location>
</feature>
<keyword evidence="7" id="KW-0934">Plastid</keyword>
<organism evidence="20 21">
    <name type="scientific">Sorghum bicolor</name>
    <name type="common">Sorghum</name>
    <name type="synonym">Sorghum vulgare</name>
    <dbReference type="NCBI Taxonomy" id="4558"/>
    <lineage>
        <taxon>Eukaryota</taxon>
        <taxon>Viridiplantae</taxon>
        <taxon>Streptophyta</taxon>
        <taxon>Embryophyta</taxon>
        <taxon>Tracheophyta</taxon>
        <taxon>Spermatophyta</taxon>
        <taxon>Magnoliopsida</taxon>
        <taxon>Liliopsida</taxon>
        <taxon>Poales</taxon>
        <taxon>Poaceae</taxon>
        <taxon>PACMAD clade</taxon>
        <taxon>Panicoideae</taxon>
        <taxon>Andropogonodae</taxon>
        <taxon>Andropogoneae</taxon>
        <taxon>Sorghinae</taxon>
        <taxon>Sorghum</taxon>
    </lineage>
</organism>
<keyword evidence="8" id="KW-0808">Transferase</keyword>
<evidence type="ECO:0000259" key="18">
    <source>
        <dbReference type="Pfam" id="PF00425"/>
    </source>
</evidence>
<evidence type="ECO:0000256" key="7">
    <source>
        <dbReference type="ARBA" id="ARBA00022640"/>
    </source>
</evidence>
<dbReference type="InterPro" id="IPR017926">
    <property type="entry name" value="GATASE"/>
</dbReference>
<dbReference type="CDD" id="cd01743">
    <property type="entry name" value="GATase1_Anthranilate_Synthase"/>
    <property type="match status" value="1"/>
</dbReference>
<keyword evidence="6" id="KW-0150">Chloroplast</keyword>
<accession>A0A1W0VUN1</accession>
<dbReference type="Pfam" id="PF00425">
    <property type="entry name" value="Chorismate_bind"/>
    <property type="match status" value="1"/>
</dbReference>
<evidence type="ECO:0000256" key="9">
    <source>
        <dbReference type="ARBA" id="ARBA00022909"/>
    </source>
</evidence>